<dbReference type="Proteomes" id="UP001180556">
    <property type="component" value="Unassembled WGS sequence"/>
</dbReference>
<dbReference type="PANTHER" id="PTHR43563">
    <property type="entry name" value="AMINE OXIDASE"/>
    <property type="match status" value="1"/>
</dbReference>
<keyword evidence="3 6" id="KW-0560">Oxidoreductase</keyword>
<evidence type="ECO:0000256" key="4">
    <source>
        <dbReference type="SAM" id="MobiDB-lite"/>
    </source>
</evidence>
<evidence type="ECO:0000313" key="6">
    <source>
        <dbReference type="EMBL" id="MDT0492410.1"/>
    </source>
</evidence>
<sequence length="465" mass="49269">MDDAAAYKKPGKEPTEPDAAVIVVGAGLSGLTAARDLHRRGIEVIVLEAADRIGGRALAETTALGSRLDLGGQWIGHGHHRITALAGELGATRYPMHTGTLPQVIDRGRRLPVASPSVLPAGAALAGLGVLSLTGTPDRWNDSTLDAWLRRLPGRTSRRLLEVIASISWTADLDRFSVHAAARMVRRQGGLRTMLSTRGGAQDSLLVEGAGTLTDRLAAELGPRVRTGQPVTSIARDEHGVTVRTGSGTFQAAKTIVTVPPPVAARIEHHPPLPADRAALERNTYMGSVYKAIAVYERPFWREREREQGRAEFLVLDSPGRAVFDTTAPDGPGHLCTLVAGPEARALDHLDPEGRRHALLAPLVPHLGPGVLEPAGWHEKAWHLDEHVGGGYVVLPEPGTTEGITPLPHAPLGNVHWAGSETADEHAGYLEGAIASGLRAAREVADALPRSGPGSRSRPRTPSAS</sequence>
<organism evidence="6 7">
    <name type="scientific">Streptomyces stephensoniae</name>
    <dbReference type="NCBI Taxonomy" id="3375367"/>
    <lineage>
        <taxon>Bacteria</taxon>
        <taxon>Bacillati</taxon>
        <taxon>Actinomycetota</taxon>
        <taxon>Actinomycetes</taxon>
        <taxon>Kitasatosporales</taxon>
        <taxon>Streptomycetaceae</taxon>
        <taxon>Streptomyces</taxon>
    </lineage>
</organism>
<dbReference type="InterPro" id="IPR002937">
    <property type="entry name" value="Amino_oxidase"/>
</dbReference>
<evidence type="ECO:0000256" key="2">
    <source>
        <dbReference type="ARBA" id="ARBA00005995"/>
    </source>
</evidence>
<gene>
    <name evidence="6" type="ORF">RM717_18025</name>
</gene>
<keyword evidence="7" id="KW-1185">Reference proteome</keyword>
<dbReference type="InterPro" id="IPR001613">
    <property type="entry name" value="Flavin_amine_oxidase"/>
</dbReference>
<dbReference type="RefSeq" id="WP_311600904.1">
    <property type="nucleotide sequence ID" value="NZ_JAVRFG010000022.1"/>
</dbReference>
<dbReference type="InterPro" id="IPR050703">
    <property type="entry name" value="Flavin_MAO"/>
</dbReference>
<dbReference type="SUPFAM" id="SSF54373">
    <property type="entry name" value="FAD-linked reductases, C-terminal domain"/>
    <property type="match status" value="1"/>
</dbReference>
<name>A0ABU2W3H4_9ACTN</name>
<evidence type="ECO:0000256" key="1">
    <source>
        <dbReference type="ARBA" id="ARBA00001974"/>
    </source>
</evidence>
<comment type="cofactor">
    <cofactor evidence="1">
        <name>FAD</name>
        <dbReference type="ChEBI" id="CHEBI:57692"/>
    </cofactor>
</comment>
<comment type="similarity">
    <text evidence="2">Belongs to the flavin monoamine oxidase family.</text>
</comment>
<dbReference type="PANTHER" id="PTHR43563:SF1">
    <property type="entry name" value="AMINE OXIDASE [FLAVIN-CONTAINING] B"/>
    <property type="match status" value="1"/>
</dbReference>
<comment type="caution">
    <text evidence="6">The sequence shown here is derived from an EMBL/GenBank/DDBJ whole genome shotgun (WGS) entry which is preliminary data.</text>
</comment>
<evidence type="ECO:0000256" key="3">
    <source>
        <dbReference type="ARBA" id="ARBA00023002"/>
    </source>
</evidence>
<dbReference type="EC" id="1.-.-.-" evidence="6"/>
<dbReference type="PRINTS" id="PR00757">
    <property type="entry name" value="AMINEOXDASEF"/>
</dbReference>
<proteinExistence type="inferred from homology"/>
<dbReference type="GO" id="GO:0016491">
    <property type="term" value="F:oxidoreductase activity"/>
    <property type="evidence" value="ECO:0007669"/>
    <property type="project" value="UniProtKB-KW"/>
</dbReference>
<feature type="domain" description="Amine oxidase" evidence="5">
    <location>
        <begin position="28"/>
        <end position="444"/>
    </location>
</feature>
<feature type="region of interest" description="Disordered" evidence="4">
    <location>
        <begin position="444"/>
        <end position="465"/>
    </location>
</feature>
<dbReference type="Gene3D" id="3.50.50.60">
    <property type="entry name" value="FAD/NAD(P)-binding domain"/>
    <property type="match status" value="1"/>
</dbReference>
<dbReference type="InterPro" id="IPR036188">
    <property type="entry name" value="FAD/NAD-bd_sf"/>
</dbReference>
<accession>A0ABU2W3H4</accession>
<evidence type="ECO:0000259" key="5">
    <source>
        <dbReference type="Pfam" id="PF01593"/>
    </source>
</evidence>
<evidence type="ECO:0000313" key="7">
    <source>
        <dbReference type="Proteomes" id="UP001180556"/>
    </source>
</evidence>
<reference evidence="7" key="1">
    <citation type="submission" date="2023-07" db="EMBL/GenBank/DDBJ databases">
        <title>30 novel species of actinomycetes from the DSMZ collection.</title>
        <authorList>
            <person name="Nouioui I."/>
        </authorList>
    </citation>
    <scope>NUCLEOTIDE SEQUENCE [LARGE SCALE GENOMIC DNA]</scope>
    <source>
        <strain evidence="7">DSM 40932</strain>
    </source>
</reference>
<feature type="compositionally biased region" description="Low complexity" evidence="4">
    <location>
        <begin position="449"/>
        <end position="465"/>
    </location>
</feature>
<protein>
    <submittedName>
        <fullName evidence="6">NAD(P)/FAD-dependent oxidoreductase</fullName>
        <ecNumber evidence="6">1.-.-.-</ecNumber>
    </submittedName>
</protein>
<dbReference type="SUPFAM" id="SSF51905">
    <property type="entry name" value="FAD/NAD(P)-binding domain"/>
    <property type="match status" value="1"/>
</dbReference>
<dbReference type="EMBL" id="JAVRFG010000022">
    <property type="protein sequence ID" value="MDT0492410.1"/>
    <property type="molecule type" value="Genomic_DNA"/>
</dbReference>
<dbReference type="Pfam" id="PF01593">
    <property type="entry name" value="Amino_oxidase"/>
    <property type="match status" value="1"/>
</dbReference>